<evidence type="ECO:0000313" key="7">
    <source>
        <dbReference type="EMBL" id="EGR28490.1"/>
    </source>
</evidence>
<name>G0R226_ICHMU</name>
<dbReference type="InterPro" id="IPR036168">
    <property type="entry name" value="AP2_Mu_C_sf"/>
</dbReference>
<dbReference type="EMBL" id="GL984238">
    <property type="protein sequence ID" value="EGR28490.1"/>
    <property type="molecule type" value="Genomic_DNA"/>
</dbReference>
<dbReference type="CDD" id="cd14835">
    <property type="entry name" value="AP1_Mu_N"/>
    <property type="match status" value="1"/>
</dbReference>
<evidence type="ECO:0000259" key="6">
    <source>
        <dbReference type="PROSITE" id="PS51072"/>
    </source>
</evidence>
<dbReference type="RefSeq" id="XP_004029726.1">
    <property type="nucleotide sequence ID" value="XM_004029678.1"/>
</dbReference>
<dbReference type="PIRSF" id="PIRSF005992">
    <property type="entry name" value="Clathrin_mu"/>
    <property type="match status" value="1"/>
</dbReference>
<accession>G0R226</accession>
<reference evidence="7 8" key="1">
    <citation type="submission" date="2011-07" db="EMBL/GenBank/DDBJ databases">
        <authorList>
            <person name="Coyne R."/>
            <person name="Brami D."/>
            <person name="Johnson J."/>
            <person name="Hostetler J."/>
            <person name="Hannick L."/>
            <person name="Clark T."/>
            <person name="Cassidy-Hanley D."/>
            <person name="Inman J."/>
        </authorList>
    </citation>
    <scope>NUCLEOTIDE SEQUENCE [LARGE SCALE GENOMIC DNA]</scope>
    <source>
        <strain evidence="7 8">G5</strain>
    </source>
</reference>
<protein>
    <recommendedName>
        <fullName evidence="6">MHD domain-containing protein</fullName>
    </recommendedName>
</protein>
<dbReference type="eggNOG" id="KOG0937">
    <property type="taxonomic scope" value="Eukaryota"/>
</dbReference>
<dbReference type="GO" id="GO:0006886">
    <property type="term" value="P:intracellular protein transport"/>
    <property type="evidence" value="ECO:0007669"/>
    <property type="project" value="UniProtKB-UniRule"/>
</dbReference>
<dbReference type="Gene3D" id="2.60.40.1170">
    <property type="entry name" value="Mu homology domain, subdomain B"/>
    <property type="match status" value="2"/>
</dbReference>
<dbReference type="GO" id="GO:0030131">
    <property type="term" value="C:clathrin adaptor complex"/>
    <property type="evidence" value="ECO:0007669"/>
    <property type="project" value="UniProtKB-UniRule"/>
</dbReference>
<dbReference type="InterPro" id="IPR022775">
    <property type="entry name" value="AP_mu_sigma_su"/>
</dbReference>
<dbReference type="Pfam" id="PF00928">
    <property type="entry name" value="Adap_comp_sub"/>
    <property type="match status" value="1"/>
</dbReference>
<dbReference type="FunCoup" id="G0R226">
    <property type="interactions" value="276"/>
</dbReference>
<keyword evidence="4" id="KW-0472">Membrane</keyword>
<evidence type="ECO:0000256" key="2">
    <source>
        <dbReference type="ARBA" id="ARBA00022448"/>
    </source>
</evidence>
<dbReference type="GO" id="GO:0012505">
    <property type="term" value="C:endomembrane system"/>
    <property type="evidence" value="ECO:0007669"/>
    <property type="project" value="UniProtKB-SubCell"/>
</dbReference>
<keyword evidence="2 5" id="KW-0813">Transport</keyword>
<dbReference type="InterPro" id="IPR001392">
    <property type="entry name" value="Clathrin_mu"/>
</dbReference>
<feature type="domain" description="MHD" evidence="6">
    <location>
        <begin position="182"/>
        <end position="438"/>
    </location>
</feature>
<evidence type="ECO:0000256" key="4">
    <source>
        <dbReference type="ARBA" id="ARBA00023136"/>
    </source>
</evidence>
<dbReference type="PANTHER" id="PTHR10529">
    <property type="entry name" value="AP COMPLEX SUBUNIT MU"/>
    <property type="match status" value="1"/>
</dbReference>
<dbReference type="Gene3D" id="3.30.450.60">
    <property type="match status" value="1"/>
</dbReference>
<dbReference type="GO" id="GO:0016192">
    <property type="term" value="P:vesicle-mediated transport"/>
    <property type="evidence" value="ECO:0007669"/>
    <property type="project" value="InterPro"/>
</dbReference>
<dbReference type="PROSITE" id="PS51072">
    <property type="entry name" value="MHD"/>
    <property type="match status" value="1"/>
</dbReference>
<proteinExistence type="inferred from homology"/>
<dbReference type="SUPFAM" id="SSF64356">
    <property type="entry name" value="SNARE-like"/>
    <property type="match status" value="1"/>
</dbReference>
<dbReference type="InParanoid" id="G0R226"/>
<dbReference type="AlphaFoldDB" id="G0R226"/>
<sequence>MSSCISTGISALYILDHKGRVLINRCYKGDMPINIHEIFNKKILEYDEYTIKPILRDKYGHSYFYIQHNNLIFLAISRKNANCMMVFTFLYQLVQVFVDYFKELEEESIRDNFVIIYELLDEMMDNGYPQTTENRILKEFIKTEYHELKKEKNKQQAPVDQMQVSQITGTVTWRPEGIKYKKNEIFLDVVEKLNFLVSKQGSVIKSEIIGVLKVRCALSGMPELRLGINDKAYYDAQGRTPTTKAIDFDDMKFHACVRLSKFENEKIISFIPPDGAFELASYRLDLKVKSLFTVDVVIERKSSNKINFNVTAKSNFKAKSTANNVEIYIPVPDDAQSPHFKSAYGSISYVPDKEAMCWSFKTFPGQKEYTMTAHFQLPSVVSPNREKFNKMPINVIFEIPYYTVSGFQVRYLKIQDKSGYHASPWVRYITQNGEYQIRMS</sequence>
<dbReference type="InterPro" id="IPR018240">
    <property type="entry name" value="Clathrin_mu_CS"/>
</dbReference>
<dbReference type="GeneID" id="14904570"/>
<evidence type="ECO:0000256" key="1">
    <source>
        <dbReference type="ARBA" id="ARBA00004308"/>
    </source>
</evidence>
<gene>
    <name evidence="7" type="ORF">IMG5_174440</name>
</gene>
<dbReference type="InterPro" id="IPR028565">
    <property type="entry name" value="MHD"/>
</dbReference>
<dbReference type="InterPro" id="IPR050431">
    <property type="entry name" value="Adaptor_comp_med_subunit"/>
</dbReference>
<organism evidence="7 8">
    <name type="scientific">Ichthyophthirius multifiliis</name>
    <name type="common">White spot disease agent</name>
    <name type="synonym">Ich</name>
    <dbReference type="NCBI Taxonomy" id="5932"/>
    <lineage>
        <taxon>Eukaryota</taxon>
        <taxon>Sar</taxon>
        <taxon>Alveolata</taxon>
        <taxon>Ciliophora</taxon>
        <taxon>Intramacronucleata</taxon>
        <taxon>Oligohymenophorea</taxon>
        <taxon>Hymenostomatida</taxon>
        <taxon>Ophryoglenina</taxon>
        <taxon>Ichthyophthirius</taxon>
    </lineage>
</organism>
<dbReference type="OMA" id="KPLIWCD"/>
<dbReference type="STRING" id="857967.G0R226"/>
<dbReference type="FunFam" id="3.30.450.60:FF:000002">
    <property type="entry name" value="AP-2 complex subunit mu, putative"/>
    <property type="match status" value="1"/>
</dbReference>
<comment type="similarity">
    <text evidence="5">Belongs to the adaptor complexes medium subunit family.</text>
</comment>
<dbReference type="PROSITE" id="PS00991">
    <property type="entry name" value="CLAT_ADAPTOR_M_2"/>
    <property type="match status" value="1"/>
</dbReference>
<dbReference type="Pfam" id="PF01217">
    <property type="entry name" value="Clat_adaptor_s"/>
    <property type="match status" value="1"/>
</dbReference>
<dbReference type="InterPro" id="IPR011012">
    <property type="entry name" value="Longin-like_dom_sf"/>
</dbReference>
<comment type="subcellular location">
    <subcellularLocation>
        <location evidence="1">Endomembrane system</location>
    </subcellularLocation>
</comment>
<dbReference type="Proteomes" id="UP000008983">
    <property type="component" value="Unassembled WGS sequence"/>
</dbReference>
<keyword evidence="3 5" id="KW-0653">Protein transport</keyword>
<keyword evidence="8" id="KW-1185">Reference proteome</keyword>
<evidence type="ECO:0000256" key="5">
    <source>
        <dbReference type="PIRNR" id="PIRNR005992"/>
    </source>
</evidence>
<evidence type="ECO:0000313" key="8">
    <source>
        <dbReference type="Proteomes" id="UP000008983"/>
    </source>
</evidence>
<dbReference type="CDD" id="cd09250">
    <property type="entry name" value="AP-1_Mu1_Cterm"/>
    <property type="match status" value="1"/>
</dbReference>
<dbReference type="OrthoDB" id="10259133at2759"/>
<evidence type="ECO:0000256" key="3">
    <source>
        <dbReference type="ARBA" id="ARBA00022927"/>
    </source>
</evidence>
<dbReference type="PRINTS" id="PR00314">
    <property type="entry name" value="CLATHRINADPT"/>
</dbReference>
<dbReference type="SUPFAM" id="SSF49447">
    <property type="entry name" value="Second domain of Mu2 adaptin subunit (ap50) of ap2 adaptor"/>
    <property type="match status" value="1"/>
</dbReference>